<dbReference type="AlphaFoldDB" id="V9DSY4"/>
<sequence>MWANFARDTHFTAGNTILNRIESNWNQLKMLLEGNYAANCVGAG</sequence>
<reference evidence="1 2" key="1">
    <citation type="submission" date="2013-11" db="EMBL/GenBank/DDBJ databases">
        <title>The Genome Sequence of Phytophthora parasitica P1569.</title>
        <authorList>
            <consortium name="The Broad Institute Genomics Platform"/>
            <person name="Russ C."/>
            <person name="Tyler B."/>
            <person name="Panabieres F."/>
            <person name="Shan W."/>
            <person name="Tripathy S."/>
            <person name="Grunwald N."/>
            <person name="Machado M."/>
            <person name="Johnson C.S."/>
            <person name="Arredondo F."/>
            <person name="Hong C."/>
            <person name="Coffey M."/>
            <person name="Young S.K."/>
            <person name="Zeng Q."/>
            <person name="Gargeya S."/>
            <person name="Fitzgerald M."/>
            <person name="Abouelleil A."/>
            <person name="Alvarado L."/>
            <person name="Chapman S.B."/>
            <person name="Gainer-Dewar J."/>
            <person name="Goldberg J."/>
            <person name="Griggs A."/>
            <person name="Gujja S."/>
            <person name="Hansen M."/>
            <person name="Howarth C."/>
            <person name="Imamovic A."/>
            <person name="Ireland A."/>
            <person name="Larimer J."/>
            <person name="McCowan C."/>
            <person name="Murphy C."/>
            <person name="Pearson M."/>
            <person name="Poon T.W."/>
            <person name="Priest M."/>
            <person name="Roberts A."/>
            <person name="Saif S."/>
            <person name="Shea T."/>
            <person name="Sykes S."/>
            <person name="Wortman J."/>
            <person name="Nusbaum C."/>
            <person name="Birren B."/>
        </authorList>
    </citation>
    <scope>NUCLEOTIDE SEQUENCE [LARGE SCALE GENOMIC DNA]</scope>
    <source>
        <strain evidence="1 2">P1569</strain>
    </source>
</reference>
<evidence type="ECO:0000313" key="1">
    <source>
        <dbReference type="EMBL" id="ETI29974.1"/>
    </source>
</evidence>
<evidence type="ECO:0000313" key="2">
    <source>
        <dbReference type="Proteomes" id="UP000018721"/>
    </source>
</evidence>
<keyword evidence="2" id="KW-1185">Reference proteome</keyword>
<comment type="caution">
    <text evidence="1">The sequence shown here is derived from an EMBL/GenBank/DDBJ whole genome shotgun (WGS) entry which is preliminary data.</text>
</comment>
<accession>V9DSY4</accession>
<gene>
    <name evidence="1" type="ORF">F443_22907</name>
</gene>
<protein>
    <submittedName>
        <fullName evidence="1">Uncharacterized protein</fullName>
    </submittedName>
</protein>
<dbReference type="Proteomes" id="UP000018721">
    <property type="component" value="Unassembled WGS sequence"/>
</dbReference>
<proteinExistence type="predicted"/>
<name>V9DSY4_PHYNI</name>
<dbReference type="HOGENOM" id="CLU_3225810_0_0_1"/>
<dbReference type="EMBL" id="ANIZ01004614">
    <property type="protein sequence ID" value="ETI29974.1"/>
    <property type="molecule type" value="Genomic_DNA"/>
</dbReference>
<organism evidence="1 2">
    <name type="scientific">Phytophthora nicotianae P1569</name>
    <dbReference type="NCBI Taxonomy" id="1317065"/>
    <lineage>
        <taxon>Eukaryota</taxon>
        <taxon>Sar</taxon>
        <taxon>Stramenopiles</taxon>
        <taxon>Oomycota</taxon>
        <taxon>Peronosporomycetes</taxon>
        <taxon>Peronosporales</taxon>
        <taxon>Peronosporaceae</taxon>
        <taxon>Phytophthora</taxon>
    </lineage>
</organism>